<dbReference type="PANTHER" id="PTHR43394:SF1">
    <property type="entry name" value="ATP-BINDING CASSETTE SUB-FAMILY B MEMBER 10, MITOCHONDRIAL"/>
    <property type="match status" value="1"/>
</dbReference>
<feature type="domain" description="ABC transporter" evidence="4">
    <location>
        <begin position="401"/>
        <end position="719"/>
    </location>
</feature>
<protein>
    <recommendedName>
        <fullName evidence="4">ABC transporter domain-containing protein</fullName>
    </recommendedName>
</protein>
<dbReference type="InterPro" id="IPR039421">
    <property type="entry name" value="Type_1_exporter"/>
</dbReference>
<evidence type="ECO:0000256" key="3">
    <source>
        <dbReference type="SAM" id="Phobius"/>
    </source>
</evidence>
<keyword evidence="1" id="KW-0547">Nucleotide-binding</keyword>
<evidence type="ECO:0000256" key="2">
    <source>
        <dbReference type="ARBA" id="ARBA00022840"/>
    </source>
</evidence>
<dbReference type="InterPro" id="IPR003439">
    <property type="entry name" value="ABC_transporter-like_ATP-bd"/>
</dbReference>
<dbReference type="GO" id="GO:0005524">
    <property type="term" value="F:ATP binding"/>
    <property type="evidence" value="ECO:0007669"/>
    <property type="project" value="UniProtKB-KW"/>
</dbReference>
<dbReference type="GO" id="GO:0015421">
    <property type="term" value="F:ABC-type oligopeptide transporter activity"/>
    <property type="evidence" value="ECO:0007669"/>
    <property type="project" value="TreeGrafter"/>
</dbReference>
<dbReference type="SUPFAM" id="SSF52540">
    <property type="entry name" value="P-loop containing nucleoside triphosphate hydrolases"/>
    <property type="match status" value="1"/>
</dbReference>
<dbReference type="Gene3D" id="3.40.50.300">
    <property type="entry name" value="P-loop containing nucleotide triphosphate hydrolases"/>
    <property type="match status" value="1"/>
</dbReference>
<keyword evidence="3" id="KW-0812">Transmembrane</keyword>
<dbReference type="PROSITE" id="PS00211">
    <property type="entry name" value="ABC_TRANSPORTER_1"/>
    <property type="match status" value="1"/>
</dbReference>
<dbReference type="AlphaFoldDB" id="A0A8H4R6W8"/>
<keyword evidence="6" id="KW-1185">Reference proteome</keyword>
<dbReference type="EMBL" id="JAACJL010000001">
    <property type="protein sequence ID" value="KAF4623379.1"/>
    <property type="molecule type" value="Genomic_DNA"/>
</dbReference>
<dbReference type="InterPro" id="IPR017871">
    <property type="entry name" value="ABC_transporter-like_CS"/>
</dbReference>
<organism evidence="5 6">
    <name type="scientific">Agrocybe pediades</name>
    <dbReference type="NCBI Taxonomy" id="84607"/>
    <lineage>
        <taxon>Eukaryota</taxon>
        <taxon>Fungi</taxon>
        <taxon>Dikarya</taxon>
        <taxon>Basidiomycota</taxon>
        <taxon>Agaricomycotina</taxon>
        <taxon>Agaricomycetes</taxon>
        <taxon>Agaricomycetidae</taxon>
        <taxon>Agaricales</taxon>
        <taxon>Agaricineae</taxon>
        <taxon>Strophariaceae</taxon>
        <taxon>Agrocybe</taxon>
    </lineage>
</organism>
<dbReference type="PROSITE" id="PS50893">
    <property type="entry name" value="ABC_TRANSPORTER_2"/>
    <property type="match status" value="1"/>
</dbReference>
<reference evidence="5 6" key="1">
    <citation type="submission" date="2019-12" db="EMBL/GenBank/DDBJ databases">
        <authorList>
            <person name="Floudas D."/>
            <person name="Bentzer J."/>
            <person name="Ahren D."/>
            <person name="Johansson T."/>
            <person name="Persson P."/>
            <person name="Tunlid A."/>
        </authorList>
    </citation>
    <scope>NUCLEOTIDE SEQUENCE [LARGE SCALE GENOMIC DNA]</scope>
    <source>
        <strain evidence="5 6">CBS 102.39</strain>
    </source>
</reference>
<dbReference type="GO" id="GO:0016887">
    <property type="term" value="F:ATP hydrolysis activity"/>
    <property type="evidence" value="ECO:0007669"/>
    <property type="project" value="InterPro"/>
</dbReference>
<evidence type="ECO:0000259" key="4">
    <source>
        <dbReference type="PROSITE" id="PS50893"/>
    </source>
</evidence>
<sequence length="725" mass="80779">MDSSVHHSRLGIWHLYQQFYPSTRPSSLFSQSLPYAYRMLREIASIRECRPLFLLFLILIALSSVIPAIALSYSGQLLQIVESAVEHRKIDTDQLVSVVFGAFLSSAANHLLTFGRRQISRPLSKRIELYYTAHIFNAYARLDVPTYNDPAVKRQLEQAFPARGRSTLAFSAVNTFLSIISTAVQLASQSVVLYRLLRSQQDGLLLAFLSAVLAYYRRPRHHQLFLKDRVWVATTKDKDYIKAQGLKITVNESCHRQEIVAAGLAPFLLEQYRIAISRMSVRASHFYEALDENAQGKFMRLLIPEVLRGLPEIIFALRAVQHPRSIPLSLASLHLIKQTTTSFATTAFAIADQTESISDIMTKLIQFYEVANIPNRVQDPPKEEAIAFPENDQSLKTGISVEFRDVSFRYPGSEEYALRNVSFKIDRGQLCVIVGNNGSGKSTILKLIARLYDPTSGVILIDGQDIKTLKLPDLRRALSVLFQDYTIFPLSVRDNISLGFTSADPAELEEQTHRAAVLGGADAFVRRLSEGYDTYLDPPVQDHYSALPEGTSATLNGKPITFEHVRRAAGILHNDGPPGVLEGSTASLGGGSVNGGGGGMSDDGGDWGASINRHLSGGQMQRIALSRTFMRSVVSEESVGMLLFDEPSASLDPTAEHDLFERLRQLRGNKTMIFSSHRFGNLTRHADLILYMNDSVVVEEGTHEQLLSKQGEYARIWMLQARAFL</sequence>
<dbReference type="InterPro" id="IPR027417">
    <property type="entry name" value="P-loop_NTPase"/>
</dbReference>
<comment type="caution">
    <text evidence="5">The sequence shown here is derived from an EMBL/GenBank/DDBJ whole genome shotgun (WGS) entry which is preliminary data.</text>
</comment>
<accession>A0A8H4R6W8</accession>
<evidence type="ECO:0000313" key="6">
    <source>
        <dbReference type="Proteomes" id="UP000521872"/>
    </source>
</evidence>
<dbReference type="SMART" id="SM00382">
    <property type="entry name" value="AAA"/>
    <property type="match status" value="1"/>
</dbReference>
<evidence type="ECO:0000313" key="5">
    <source>
        <dbReference type="EMBL" id="KAF4623379.1"/>
    </source>
</evidence>
<dbReference type="InterPro" id="IPR003593">
    <property type="entry name" value="AAA+_ATPase"/>
</dbReference>
<dbReference type="PANTHER" id="PTHR43394">
    <property type="entry name" value="ATP-DEPENDENT PERMEASE MDL1, MITOCHONDRIAL"/>
    <property type="match status" value="1"/>
</dbReference>
<keyword evidence="2" id="KW-0067">ATP-binding</keyword>
<evidence type="ECO:0000256" key="1">
    <source>
        <dbReference type="ARBA" id="ARBA00022741"/>
    </source>
</evidence>
<dbReference type="Pfam" id="PF00005">
    <property type="entry name" value="ABC_tran"/>
    <property type="match status" value="1"/>
</dbReference>
<feature type="transmembrane region" description="Helical" evidence="3">
    <location>
        <begin position="52"/>
        <end position="75"/>
    </location>
</feature>
<name>A0A8H4R6W8_9AGAR</name>
<gene>
    <name evidence="5" type="ORF">D9613_001575</name>
</gene>
<keyword evidence="3" id="KW-1133">Transmembrane helix</keyword>
<keyword evidence="3" id="KW-0472">Membrane</keyword>
<dbReference type="Proteomes" id="UP000521872">
    <property type="component" value="Unassembled WGS sequence"/>
</dbReference>
<proteinExistence type="predicted"/>